<dbReference type="PANTHER" id="PTHR16172">
    <property type="entry name" value="MAJOR FACILITATOR SUPERFAMILY DOMAIN-CONTAINING PROTEIN 6-LIKE"/>
    <property type="match status" value="1"/>
</dbReference>
<reference evidence="9" key="1">
    <citation type="submission" date="2021-05" db="EMBL/GenBank/DDBJ databases">
        <authorList>
            <person name="Alioto T."/>
            <person name="Alioto T."/>
            <person name="Gomez Garrido J."/>
        </authorList>
    </citation>
    <scope>NUCLEOTIDE SEQUENCE</scope>
</reference>
<evidence type="ECO:0000256" key="3">
    <source>
        <dbReference type="ARBA" id="ARBA00022692"/>
    </source>
</evidence>
<feature type="transmembrane region" description="Helical" evidence="7">
    <location>
        <begin position="644"/>
        <end position="662"/>
    </location>
</feature>
<evidence type="ECO:0000313" key="9">
    <source>
        <dbReference type="EMBL" id="CAG6658653.1"/>
    </source>
</evidence>
<feature type="transmembrane region" description="Helical" evidence="7">
    <location>
        <begin position="524"/>
        <end position="545"/>
    </location>
</feature>
<feature type="compositionally biased region" description="Polar residues" evidence="6">
    <location>
        <begin position="822"/>
        <end position="833"/>
    </location>
</feature>
<evidence type="ECO:0000256" key="1">
    <source>
        <dbReference type="ARBA" id="ARBA00004141"/>
    </source>
</evidence>
<feature type="transmembrane region" description="Helical" evidence="7">
    <location>
        <begin position="682"/>
        <end position="702"/>
    </location>
</feature>
<accession>A0A8D8WH24</accession>
<dbReference type="InterPro" id="IPR051717">
    <property type="entry name" value="MFS_MFSD6"/>
</dbReference>
<feature type="transmembrane region" description="Helical" evidence="7">
    <location>
        <begin position="557"/>
        <end position="575"/>
    </location>
</feature>
<keyword evidence="5 7" id="KW-0472">Membrane</keyword>
<comment type="subcellular location">
    <subcellularLocation>
        <location evidence="1">Membrane</location>
        <topology evidence="1">Multi-pass membrane protein</topology>
    </subcellularLocation>
</comment>
<evidence type="ECO:0000256" key="6">
    <source>
        <dbReference type="SAM" id="MobiDB-lite"/>
    </source>
</evidence>
<dbReference type="EMBL" id="HBUF01191949">
    <property type="protein sequence ID" value="CAG6658656.1"/>
    <property type="molecule type" value="Transcribed_RNA"/>
</dbReference>
<dbReference type="PANTHER" id="PTHR16172:SF41">
    <property type="entry name" value="MAJOR FACILITATOR SUPERFAMILY DOMAIN-CONTAINING PROTEIN 6-LIKE"/>
    <property type="match status" value="1"/>
</dbReference>
<feature type="region of interest" description="Disordered" evidence="6">
    <location>
        <begin position="224"/>
        <end position="280"/>
    </location>
</feature>
<feature type="transmembrane region" description="Helical" evidence="7">
    <location>
        <begin position="26"/>
        <end position="48"/>
    </location>
</feature>
<dbReference type="Gene3D" id="1.20.1250.20">
    <property type="entry name" value="MFS general substrate transporter like domains"/>
    <property type="match status" value="3"/>
</dbReference>
<dbReference type="EMBL" id="HBUF01536250">
    <property type="protein sequence ID" value="CAG6753436.1"/>
    <property type="molecule type" value="Transcribed_RNA"/>
</dbReference>
<feature type="transmembrane region" description="Helical" evidence="7">
    <location>
        <begin position="409"/>
        <end position="438"/>
    </location>
</feature>
<feature type="transmembrane region" description="Helical" evidence="7">
    <location>
        <begin position="60"/>
        <end position="82"/>
    </location>
</feature>
<keyword evidence="3 7" id="KW-0812">Transmembrane</keyword>
<evidence type="ECO:0000256" key="2">
    <source>
        <dbReference type="ARBA" id="ARBA00005241"/>
    </source>
</evidence>
<comment type="similarity">
    <text evidence="2">Belongs to the major facilitator superfamily. MFSD6 family.</text>
</comment>
<dbReference type="SUPFAM" id="SSF103473">
    <property type="entry name" value="MFS general substrate transporter"/>
    <property type="match status" value="2"/>
</dbReference>
<dbReference type="InterPro" id="IPR036259">
    <property type="entry name" value="MFS_trans_sf"/>
</dbReference>
<protein>
    <submittedName>
        <fullName evidence="9">Major facilitator superfamily domain-containing protein 6</fullName>
    </submittedName>
</protein>
<keyword evidence="4 7" id="KW-1133">Transmembrane helix</keyword>
<feature type="region of interest" description="Disordered" evidence="6">
    <location>
        <begin position="822"/>
        <end position="857"/>
    </location>
</feature>
<feature type="transmembrane region" description="Helical" evidence="7">
    <location>
        <begin position="483"/>
        <end position="503"/>
    </location>
</feature>
<evidence type="ECO:0000259" key="8">
    <source>
        <dbReference type="Pfam" id="PF12832"/>
    </source>
</evidence>
<dbReference type="AlphaFoldDB" id="A0A8D8WH24"/>
<dbReference type="GO" id="GO:0016020">
    <property type="term" value="C:membrane"/>
    <property type="evidence" value="ECO:0007669"/>
    <property type="project" value="UniProtKB-SubCell"/>
</dbReference>
<name>A0A8D8WH24_9HEMI</name>
<organism evidence="9">
    <name type="scientific">Cacopsylla melanoneura</name>
    <dbReference type="NCBI Taxonomy" id="428564"/>
    <lineage>
        <taxon>Eukaryota</taxon>
        <taxon>Metazoa</taxon>
        <taxon>Ecdysozoa</taxon>
        <taxon>Arthropoda</taxon>
        <taxon>Hexapoda</taxon>
        <taxon>Insecta</taxon>
        <taxon>Pterygota</taxon>
        <taxon>Neoptera</taxon>
        <taxon>Paraneoptera</taxon>
        <taxon>Hemiptera</taxon>
        <taxon>Sternorrhyncha</taxon>
        <taxon>Psylloidea</taxon>
        <taxon>Psyllidae</taxon>
        <taxon>Psyllinae</taxon>
        <taxon>Cacopsylla</taxon>
    </lineage>
</organism>
<dbReference type="Pfam" id="PF12832">
    <property type="entry name" value="MFS_1_like"/>
    <property type="match status" value="1"/>
</dbReference>
<feature type="transmembrane region" description="Helical" evidence="7">
    <location>
        <begin position="619"/>
        <end position="637"/>
    </location>
</feature>
<proteinExistence type="inferred from homology"/>
<feature type="domain" description="Major facilitator superfamily associated" evidence="8">
    <location>
        <begin position="26"/>
        <end position="681"/>
    </location>
</feature>
<feature type="compositionally biased region" description="Basic and acidic residues" evidence="6">
    <location>
        <begin position="848"/>
        <end position="857"/>
    </location>
</feature>
<evidence type="ECO:0000256" key="4">
    <source>
        <dbReference type="ARBA" id="ARBA00022989"/>
    </source>
</evidence>
<dbReference type="EMBL" id="HBUF01191948">
    <property type="protein sequence ID" value="CAG6658653.1"/>
    <property type="molecule type" value="Transcribed_RNA"/>
</dbReference>
<evidence type="ECO:0000256" key="7">
    <source>
        <dbReference type="SAM" id="Phobius"/>
    </source>
</evidence>
<evidence type="ECO:0000256" key="5">
    <source>
        <dbReference type="ARBA" id="ARBA00023136"/>
    </source>
</evidence>
<feature type="transmembrane region" description="Helical" evidence="7">
    <location>
        <begin position="91"/>
        <end position="109"/>
    </location>
</feature>
<dbReference type="EMBL" id="HBUF01191947">
    <property type="protein sequence ID" value="CAG6658650.1"/>
    <property type="molecule type" value="Transcribed_RNA"/>
</dbReference>
<dbReference type="CDD" id="cd17335">
    <property type="entry name" value="MFS_MFSD6"/>
    <property type="match status" value="1"/>
</dbReference>
<dbReference type="InterPro" id="IPR024989">
    <property type="entry name" value="MFS_assoc_dom"/>
</dbReference>
<sequence length="857" mass="94477">MDSDGKSLKSDLTCGGGKFKINSNLVMLKITLFVMYGATASLLPFLTVHMQSIGLNVEDIAIVYLALPLTTFLAPPVTGFLVDKFGHYKPVLFISLALNAIFHHSLLLIPQMETPGQMPAAYVMRHPESGKVEIWWSPCPNRDCPEAEELNMVLDDCVDHCLLNNGSLSSSQKSSWLVPIEQSIAVRPPTFLGVPPTGLGAGVGCPITGPGVPTINYEQTRNSEIPTSADNSPDLHFLHFGGKHGPKNSTKTSQSGKKKTKGSSNSTTSVQNGTQAVTNKPEAELLIQNPQNETKAPEEPSVYVVLDVHKNLGKATENLGIEVPSEEEDDDVTDFRQHFSEDLLLANRVNVTALENEDIRCGGMVLATNLTYNRLKELAADCMLQKCIFNVGGPEVCPPDYKESDDRVFWLYFLLRFLGTTMLSASVTVMDPIALTLIQEYGGEFGRERLFSTVGQAIFSPLTGLLIDYRSKVLGTTDYSSAFYLYDILIGISMLTVLMMPLGAKVPADNIMKDLIRLLKLPHVMTFIFFLFVLGNCWGFIESYLFLYLKELGAPNYLLGITVSVGTVSSIPFLYGAENITKQIGHVNIIIVAFFAHAVRLIGYSFIANPWWVFPFETIESVAVHLMWVAAATYCTLLAPRNLIASFIGILGMAHFSLGRGSGSFLGGHLMGEYGTRQSFQIMGIISAISGVLYGFLHFIWLRKFDGKNVNTVDANNTTDEPEMQKLKADELLESQEVAAELAERLSLMIKYNHRGSLTSLDREHLMSRRNSAAIERGSKVDLLKTTLETNLVKKTSPQMSMKTSNPTLNIIKADQSLTPQFNRRNSTQNSISLKEERPRSCSGSIPEEDHEHSTPS</sequence>
<feature type="transmembrane region" description="Helical" evidence="7">
    <location>
        <begin position="587"/>
        <end position="607"/>
    </location>
</feature>